<evidence type="ECO:0000256" key="1">
    <source>
        <dbReference type="PROSITE-ProRule" id="PRU00277"/>
    </source>
</evidence>
<dbReference type="Pfam" id="PF00254">
    <property type="entry name" value="FKBP_C"/>
    <property type="match status" value="1"/>
</dbReference>
<accession>A0A7S4A7P2</accession>
<dbReference type="PROSITE" id="PS50059">
    <property type="entry name" value="FKBP_PPIASE"/>
    <property type="match status" value="1"/>
</dbReference>
<organism evidence="3">
    <name type="scientific">Pelagomonas calceolata</name>
    <dbReference type="NCBI Taxonomy" id="35677"/>
    <lineage>
        <taxon>Eukaryota</taxon>
        <taxon>Sar</taxon>
        <taxon>Stramenopiles</taxon>
        <taxon>Ochrophyta</taxon>
        <taxon>Pelagophyceae</taxon>
        <taxon>Pelagomonadales</taxon>
        <taxon>Pelagomonadaceae</taxon>
        <taxon>Pelagomonas</taxon>
    </lineage>
</organism>
<feature type="domain" description="PPIase FKBP-type" evidence="2">
    <location>
        <begin position="84"/>
        <end position="198"/>
    </location>
</feature>
<dbReference type="InterPro" id="IPR046357">
    <property type="entry name" value="PPIase_dom_sf"/>
</dbReference>
<evidence type="ECO:0000313" key="5">
    <source>
        <dbReference type="Proteomes" id="UP000789595"/>
    </source>
</evidence>
<dbReference type="EMBL" id="HBIW01025021">
    <property type="protein sequence ID" value="CAE0706141.1"/>
    <property type="molecule type" value="Transcribed_RNA"/>
</dbReference>
<keyword evidence="1" id="KW-0413">Isomerase</keyword>
<proteinExistence type="predicted"/>
<dbReference type="InterPro" id="IPR044208">
    <property type="entry name" value="FKBP19-like"/>
</dbReference>
<comment type="catalytic activity">
    <reaction evidence="1">
        <text>[protein]-peptidylproline (omega=180) = [protein]-peptidylproline (omega=0)</text>
        <dbReference type="Rhea" id="RHEA:16237"/>
        <dbReference type="Rhea" id="RHEA-COMP:10747"/>
        <dbReference type="Rhea" id="RHEA-COMP:10748"/>
        <dbReference type="ChEBI" id="CHEBI:83833"/>
        <dbReference type="ChEBI" id="CHEBI:83834"/>
        <dbReference type="EC" id="5.2.1.8"/>
    </reaction>
</comment>
<evidence type="ECO:0000313" key="3">
    <source>
        <dbReference type="EMBL" id="CAE0706141.1"/>
    </source>
</evidence>
<dbReference type="PANTHER" id="PTHR47717:SF1">
    <property type="entry name" value="PEPTIDYL-PROLYL CIS-TRANS ISOMERASE FKBP19, CHLOROPLASTIC"/>
    <property type="match status" value="1"/>
</dbReference>
<dbReference type="AlphaFoldDB" id="A0A7S4A7P2"/>
<dbReference type="Proteomes" id="UP000789595">
    <property type="component" value="Unassembled WGS sequence"/>
</dbReference>
<dbReference type="GO" id="GO:0003755">
    <property type="term" value="F:peptidyl-prolyl cis-trans isomerase activity"/>
    <property type="evidence" value="ECO:0007669"/>
    <property type="project" value="UniProtKB-KW"/>
</dbReference>
<name>A0A7S4A7P2_9STRA</name>
<dbReference type="EC" id="5.2.1.8" evidence="1"/>
<gene>
    <name evidence="3" type="ORF">PCAL00307_LOCUS21591</name>
    <name evidence="4" type="ORF">PECAL_1P21280</name>
</gene>
<dbReference type="InterPro" id="IPR001179">
    <property type="entry name" value="PPIase_FKBP_dom"/>
</dbReference>
<dbReference type="EMBL" id="CAKKNE010000001">
    <property type="protein sequence ID" value="CAH0365678.1"/>
    <property type="molecule type" value="Genomic_DNA"/>
</dbReference>
<evidence type="ECO:0000259" key="2">
    <source>
        <dbReference type="PROSITE" id="PS50059"/>
    </source>
</evidence>
<dbReference type="PANTHER" id="PTHR47717">
    <property type="entry name" value="PEPTIDYL-PROLYL CIS-TRANS ISOMERASE FKBP19, CHLOROPLASTIC"/>
    <property type="match status" value="1"/>
</dbReference>
<dbReference type="SUPFAM" id="SSF54534">
    <property type="entry name" value="FKBP-like"/>
    <property type="match status" value="1"/>
</dbReference>
<sequence length="198" mass="21162">MARLCIALMSTAYALTPRRGVLVGTGSTLASALAPPAFARDEQMLRVGQEQPLTDRDNVQFQTLSSGVKVQQLRPGDGASVGRSSTIAVEATGRLLNLNGVQFYSTKRLAGADALGGAEQILRLGTGSVVPGLEQGLQGAKKNEIRRIIVPSNLGYSETTDLEPVPPTIEDKRALDSVLRNPRRDAALLFDVKILRVK</sequence>
<evidence type="ECO:0000313" key="4">
    <source>
        <dbReference type="EMBL" id="CAH0365678.1"/>
    </source>
</evidence>
<reference evidence="4" key="2">
    <citation type="submission" date="2021-11" db="EMBL/GenBank/DDBJ databases">
        <authorList>
            <consortium name="Genoscope - CEA"/>
            <person name="William W."/>
        </authorList>
    </citation>
    <scope>NUCLEOTIDE SEQUENCE</scope>
</reference>
<keyword evidence="5" id="KW-1185">Reference proteome</keyword>
<keyword evidence="1" id="KW-0697">Rotamase</keyword>
<reference evidence="3" key="1">
    <citation type="submission" date="2021-01" db="EMBL/GenBank/DDBJ databases">
        <authorList>
            <person name="Corre E."/>
            <person name="Pelletier E."/>
            <person name="Niang G."/>
            <person name="Scheremetjew M."/>
            <person name="Finn R."/>
            <person name="Kale V."/>
            <person name="Holt S."/>
            <person name="Cochrane G."/>
            <person name="Meng A."/>
            <person name="Brown T."/>
            <person name="Cohen L."/>
        </authorList>
    </citation>
    <scope>NUCLEOTIDE SEQUENCE</scope>
    <source>
        <strain evidence="3">CCMP1756</strain>
    </source>
</reference>
<dbReference type="OrthoDB" id="77911at2759"/>
<protein>
    <recommendedName>
        <fullName evidence="1">peptidylprolyl isomerase</fullName>
        <ecNumber evidence="1">5.2.1.8</ecNumber>
    </recommendedName>
</protein>
<dbReference type="Gene3D" id="3.10.50.40">
    <property type="match status" value="1"/>
</dbReference>